<feature type="domain" description="TNFR-Cys" evidence="12">
    <location>
        <begin position="127"/>
        <end position="168"/>
    </location>
</feature>
<keyword evidence="5 10" id="KW-0472">Membrane</keyword>
<dbReference type="PANTHER" id="PTHR46874">
    <property type="entry name" value="TUMOR NECROSIS FACTOR RECEPTOR SUPERFAMILY MEMBER 6"/>
    <property type="match status" value="1"/>
</dbReference>
<evidence type="ECO:0000256" key="4">
    <source>
        <dbReference type="ARBA" id="ARBA00022737"/>
    </source>
</evidence>
<dbReference type="GO" id="GO:0016020">
    <property type="term" value="C:membrane"/>
    <property type="evidence" value="ECO:0007669"/>
    <property type="project" value="UniProtKB-SubCell"/>
</dbReference>
<evidence type="ECO:0000259" key="11">
    <source>
        <dbReference type="PROSITE" id="PS50017"/>
    </source>
</evidence>
<dbReference type="GO" id="GO:0007165">
    <property type="term" value="P:signal transduction"/>
    <property type="evidence" value="ECO:0007669"/>
    <property type="project" value="InterPro"/>
</dbReference>
<dbReference type="Ensembl" id="ENSXETT00000023053">
    <property type="protein sequence ID" value="ENSXETP00000023053"/>
    <property type="gene ID" value="ENSXETG00000010510"/>
</dbReference>
<evidence type="ECO:0000256" key="6">
    <source>
        <dbReference type="ARBA" id="ARBA00023157"/>
    </source>
</evidence>
<dbReference type="HOGENOM" id="CLU_038161_1_0_1"/>
<keyword evidence="6 9" id="KW-1015">Disulfide bond</keyword>
<dbReference type="PANTHER" id="PTHR46874:SF2">
    <property type="entry name" value="TUMOR NECROSIS FACTOR RECEPTOR SUPERFAMILY MEMBER 10A ISOFORM X1"/>
    <property type="match status" value="1"/>
</dbReference>
<dbReference type="Gene3D" id="2.10.50.10">
    <property type="entry name" value="Tumor Necrosis Factor Receptor, subunit A, domain 2"/>
    <property type="match status" value="3"/>
</dbReference>
<evidence type="ECO:0000259" key="12">
    <source>
        <dbReference type="PROSITE" id="PS50050"/>
    </source>
</evidence>
<evidence type="ECO:0000256" key="10">
    <source>
        <dbReference type="SAM" id="Phobius"/>
    </source>
</evidence>
<feature type="disulfide bond" evidence="9">
    <location>
        <begin position="105"/>
        <end position="118"/>
    </location>
</feature>
<feature type="disulfide bond" evidence="9">
    <location>
        <begin position="150"/>
        <end position="168"/>
    </location>
</feature>
<keyword evidence="3" id="KW-0732">Signal</keyword>
<feature type="domain" description="TNFR-Cys" evidence="12">
    <location>
        <begin position="85"/>
        <end position="126"/>
    </location>
</feature>
<dbReference type="GeneTree" id="ENSGT00930000151070"/>
<dbReference type="SMART" id="SM00005">
    <property type="entry name" value="DEATH"/>
    <property type="match status" value="1"/>
</dbReference>
<dbReference type="Pfam" id="PF00531">
    <property type="entry name" value="Death"/>
    <property type="match status" value="1"/>
</dbReference>
<dbReference type="eggNOG" id="ENOG502RBEC">
    <property type="taxonomic scope" value="Eukaryota"/>
</dbReference>
<evidence type="ECO:0000256" key="5">
    <source>
        <dbReference type="ARBA" id="ARBA00023136"/>
    </source>
</evidence>
<reference evidence="13" key="2">
    <citation type="submission" date="2011-06" db="UniProtKB">
        <authorList>
            <consortium name="Ensembl"/>
        </authorList>
    </citation>
    <scope>IDENTIFICATION</scope>
</reference>
<reference evidence="13" key="1">
    <citation type="journal article" date="2010" name="Science">
        <title>The genome of the Western clawed frog Xenopus tropicalis.</title>
        <authorList>
            <person name="Hellsten U."/>
            <person name="Harland R.M."/>
            <person name="Gilchrist M.J."/>
            <person name="Hendrix D."/>
            <person name="Jurka J."/>
            <person name="Kapitonov V."/>
            <person name="Ovcharenko I."/>
            <person name="Putnam N.H."/>
            <person name="Shu S."/>
            <person name="Taher L."/>
            <person name="Blitz I.L."/>
            <person name="Blumberg B."/>
            <person name="Dichmann D.S."/>
            <person name="Dubchak I."/>
            <person name="Amaya E."/>
            <person name="Detter J.C."/>
            <person name="Fletcher R."/>
            <person name="Gerhard D.S."/>
            <person name="Goodstein D."/>
            <person name="Graves T."/>
            <person name="Grigoriev I.V."/>
            <person name="Grimwood J."/>
            <person name="Kawashima T."/>
            <person name="Lindquist E."/>
            <person name="Lucas S.M."/>
            <person name="Mead P.E."/>
            <person name="Mitros T."/>
            <person name="Ogino H."/>
            <person name="Ohta Y."/>
            <person name="Poliakov A.V."/>
            <person name="Pollet N."/>
            <person name="Robert J."/>
            <person name="Salamov A."/>
            <person name="Sater A.K."/>
            <person name="Schmutz J."/>
            <person name="Terry A."/>
            <person name="Vize P.D."/>
            <person name="Warren W.C."/>
            <person name="Wells D."/>
            <person name="Wills A."/>
            <person name="Wilson R.K."/>
            <person name="Zimmerman L.B."/>
            <person name="Zorn A.M."/>
            <person name="Grainger R."/>
            <person name="Grammer T."/>
            <person name="Khokha M.K."/>
            <person name="Richardson P.M."/>
            <person name="Rokhsar D.S."/>
        </authorList>
    </citation>
    <scope>NUCLEOTIDE SEQUENCE [LARGE SCALE GENOMIC DNA]</scope>
    <source>
        <strain evidence="13">Nigerian</strain>
    </source>
</reference>
<accession>F6WAR4</accession>
<dbReference type="FunCoup" id="F6WAR4">
    <property type="interactions" value="1174"/>
</dbReference>
<comment type="caution">
    <text evidence="9">Lacks conserved residue(s) required for the propagation of feature annotation.</text>
</comment>
<dbReference type="Bgee" id="ENSXETG00000010510">
    <property type="expression patterns" value="Expressed in egg cell and 13 other cell types or tissues"/>
</dbReference>
<protein>
    <submittedName>
        <fullName evidence="13">Tumor necrosis factor receptor superfamily member 10b</fullName>
    </submittedName>
</protein>
<feature type="transmembrane region" description="Helical" evidence="10">
    <location>
        <begin position="176"/>
        <end position="197"/>
    </location>
</feature>
<dbReference type="AlphaFoldDB" id="F6WAR4"/>
<dbReference type="InterPro" id="IPR001368">
    <property type="entry name" value="TNFR/NGFR_Cys_rich_reg"/>
</dbReference>
<dbReference type="GO" id="GO:0004888">
    <property type="term" value="F:transmembrane signaling receptor activity"/>
    <property type="evidence" value="ECO:0007669"/>
    <property type="project" value="UniProtKB-ARBA"/>
</dbReference>
<dbReference type="Xenbase" id="XB-GENE-941760">
    <property type="gene designation" value="tnfrsf10b"/>
</dbReference>
<name>F6WAR4_XENTR</name>
<organism evidence="13">
    <name type="scientific">Xenopus tropicalis</name>
    <name type="common">Western clawed frog</name>
    <name type="synonym">Silurana tropicalis</name>
    <dbReference type="NCBI Taxonomy" id="8364"/>
    <lineage>
        <taxon>Eukaryota</taxon>
        <taxon>Metazoa</taxon>
        <taxon>Chordata</taxon>
        <taxon>Craniata</taxon>
        <taxon>Vertebrata</taxon>
        <taxon>Euteleostomi</taxon>
        <taxon>Amphibia</taxon>
        <taxon>Batrachia</taxon>
        <taxon>Anura</taxon>
        <taxon>Pipoidea</taxon>
        <taxon>Pipidae</taxon>
        <taxon>Xenopodinae</taxon>
        <taxon>Xenopus</taxon>
        <taxon>Silurana</taxon>
    </lineage>
</organism>
<dbReference type="SUPFAM" id="SSF47986">
    <property type="entry name" value="DEATH domain"/>
    <property type="match status" value="1"/>
</dbReference>
<feature type="disulfide bond" evidence="9">
    <location>
        <begin position="128"/>
        <end position="143"/>
    </location>
</feature>
<dbReference type="GO" id="GO:0006915">
    <property type="term" value="P:apoptotic process"/>
    <property type="evidence" value="ECO:0007669"/>
    <property type="project" value="UniProtKB-KW"/>
</dbReference>
<evidence type="ECO:0000256" key="1">
    <source>
        <dbReference type="ARBA" id="ARBA00004370"/>
    </source>
</evidence>
<proteinExistence type="predicted"/>
<feature type="disulfide bond" evidence="9">
    <location>
        <begin position="108"/>
        <end position="126"/>
    </location>
</feature>
<dbReference type="FunFam" id="2.10.50.10:FF:000004">
    <property type="entry name" value="Tumor necrosis factor receptor superfamily member 6"/>
    <property type="match status" value="1"/>
</dbReference>
<keyword evidence="10" id="KW-0812">Transmembrane</keyword>
<dbReference type="InterPro" id="IPR000488">
    <property type="entry name" value="Death_dom"/>
</dbReference>
<dbReference type="Pfam" id="PF00020">
    <property type="entry name" value="TNFR_c6"/>
    <property type="match status" value="2"/>
</dbReference>
<keyword evidence="7" id="KW-0675">Receptor</keyword>
<keyword evidence="8" id="KW-0325">Glycoprotein</keyword>
<feature type="repeat" description="TNFR-Cys" evidence="9">
    <location>
        <begin position="127"/>
        <end position="168"/>
    </location>
</feature>
<keyword evidence="10" id="KW-1133">Transmembrane helix</keyword>
<dbReference type="SMART" id="SM00208">
    <property type="entry name" value="TNFR"/>
    <property type="match status" value="2"/>
</dbReference>
<feature type="domain" description="Death" evidence="11">
    <location>
        <begin position="266"/>
        <end position="335"/>
    </location>
</feature>
<evidence type="ECO:0000256" key="2">
    <source>
        <dbReference type="ARBA" id="ARBA00022703"/>
    </source>
</evidence>
<feature type="repeat" description="TNFR-Cys" evidence="9">
    <location>
        <begin position="85"/>
        <end position="126"/>
    </location>
</feature>
<accession>Q28GU7</accession>
<dbReference type="InterPro" id="IPR034029">
    <property type="entry name" value="TNFRSF10A/B_death"/>
</dbReference>
<dbReference type="CDD" id="cd08315">
    <property type="entry name" value="Death_TRAILR_DR4_DR5"/>
    <property type="match status" value="1"/>
</dbReference>
<dbReference type="InParanoid" id="F6WAR4"/>
<comment type="subcellular location">
    <subcellularLocation>
        <location evidence="1">Membrane</location>
    </subcellularLocation>
</comment>
<keyword evidence="2" id="KW-0053">Apoptosis</keyword>
<sequence length="345" mass="38727">EGKSCILLPRGAANGPERGEHWICPHGQTHPLLLLHLLAAPITNGLPLSSDLYYQEGNIRCLRCPAGTFVEKPCTKPDTIGECSSCHTGSTYSEGPTGLDHCLTCLRCRDDQEEVRPCTATQNAECRCKKGTYCPIDHPCEVCLTCTEKCPPGQELQFPCNSTSDSQCGPAESGSWIVWLWLVLPLLLLVLIVVVLCKCRKQCKDDLCCVLSFLSSCVSKITENPGREENPLIPVQLAFAREMDREEQETIFRQTWDLFVEHVPMEKWAQFMRSLRLSDNTVWEAKENNRDNAREQNIAMLRAWYQQNPGDVNDLLASLHDINLHTPARTIASILVQKGDYVEIN</sequence>
<evidence type="ECO:0000256" key="8">
    <source>
        <dbReference type="ARBA" id="ARBA00023180"/>
    </source>
</evidence>
<evidence type="ECO:0000256" key="3">
    <source>
        <dbReference type="ARBA" id="ARBA00022729"/>
    </source>
</evidence>
<gene>
    <name evidence="13" type="primary">tnfrsf10b</name>
</gene>
<dbReference type="PROSITE" id="PS50017">
    <property type="entry name" value="DEATH_DOMAIN"/>
    <property type="match status" value="1"/>
</dbReference>
<dbReference type="Gene3D" id="1.10.533.10">
    <property type="entry name" value="Death Domain, Fas"/>
    <property type="match status" value="1"/>
</dbReference>
<keyword evidence="4" id="KW-0677">Repeat</keyword>
<dbReference type="InterPro" id="IPR011029">
    <property type="entry name" value="DEATH-like_dom_sf"/>
</dbReference>
<evidence type="ECO:0000256" key="7">
    <source>
        <dbReference type="ARBA" id="ARBA00023170"/>
    </source>
</evidence>
<dbReference type="PROSITE" id="PS50050">
    <property type="entry name" value="TNFR_NGFR_2"/>
    <property type="match status" value="2"/>
</dbReference>
<evidence type="ECO:0000256" key="9">
    <source>
        <dbReference type="PROSITE-ProRule" id="PRU00206"/>
    </source>
</evidence>
<evidence type="ECO:0000313" key="13">
    <source>
        <dbReference type="Ensembl" id="ENSXETP00000023053"/>
    </source>
</evidence>
<dbReference type="SUPFAM" id="SSF57586">
    <property type="entry name" value="TNF receptor-like"/>
    <property type="match status" value="2"/>
</dbReference>